<feature type="region of interest" description="Disordered" evidence="1">
    <location>
        <begin position="1"/>
        <end position="49"/>
    </location>
</feature>
<dbReference type="AlphaFoldDB" id="A0A1H3UMS8"/>
<evidence type="ECO:0000256" key="1">
    <source>
        <dbReference type="SAM" id="MobiDB-lite"/>
    </source>
</evidence>
<keyword evidence="3" id="KW-1185">Reference proteome</keyword>
<dbReference type="STRING" id="137265.SAMN05421684_7584"/>
<proteinExistence type="predicted"/>
<accession>A0A1H3UMS8</accession>
<dbReference type="EMBL" id="FNQB01000005">
    <property type="protein sequence ID" value="SDZ63742.1"/>
    <property type="molecule type" value="Genomic_DNA"/>
</dbReference>
<sequence length="49" mass="4750">MAVSSDPRGGTGVAALAAGPIDGSSARRPTPDREAARQPAAAGDDDTVS</sequence>
<evidence type="ECO:0000313" key="2">
    <source>
        <dbReference type="EMBL" id="SDZ63742.1"/>
    </source>
</evidence>
<protein>
    <submittedName>
        <fullName evidence="2">Uncharacterized protein</fullName>
    </submittedName>
</protein>
<reference evidence="3" key="1">
    <citation type="submission" date="2016-10" db="EMBL/GenBank/DDBJ databases">
        <authorList>
            <person name="Varghese N."/>
            <person name="Submissions S."/>
        </authorList>
    </citation>
    <scope>NUCLEOTIDE SEQUENCE [LARGE SCALE GENOMIC DNA]</scope>
    <source>
        <strain evidence="3">DSM 44718</strain>
    </source>
</reference>
<organism evidence="2 3">
    <name type="scientific">Asanoa ishikariensis</name>
    <dbReference type="NCBI Taxonomy" id="137265"/>
    <lineage>
        <taxon>Bacteria</taxon>
        <taxon>Bacillati</taxon>
        <taxon>Actinomycetota</taxon>
        <taxon>Actinomycetes</taxon>
        <taxon>Micromonosporales</taxon>
        <taxon>Micromonosporaceae</taxon>
        <taxon>Asanoa</taxon>
    </lineage>
</organism>
<evidence type="ECO:0000313" key="3">
    <source>
        <dbReference type="Proteomes" id="UP000199632"/>
    </source>
</evidence>
<gene>
    <name evidence="2" type="ORF">SAMN05421684_7584</name>
</gene>
<name>A0A1H3UMS8_9ACTN</name>
<dbReference type="Proteomes" id="UP000199632">
    <property type="component" value="Unassembled WGS sequence"/>
</dbReference>